<feature type="chain" id="PRO_5004206960" evidence="7">
    <location>
        <begin position="27"/>
        <end position="353"/>
    </location>
</feature>
<feature type="signal peptide" evidence="7">
    <location>
        <begin position="1"/>
        <end position="26"/>
    </location>
</feature>
<evidence type="ECO:0000256" key="1">
    <source>
        <dbReference type="ARBA" id="ARBA00004193"/>
    </source>
</evidence>
<evidence type="ECO:0000256" key="7">
    <source>
        <dbReference type="SAM" id="SignalP"/>
    </source>
</evidence>
<dbReference type="InterPro" id="IPR003760">
    <property type="entry name" value="PnrA-like"/>
</dbReference>
<keyword evidence="3" id="KW-1003">Cell membrane</keyword>
<dbReference type="GO" id="GO:0005886">
    <property type="term" value="C:plasma membrane"/>
    <property type="evidence" value="ECO:0007669"/>
    <property type="project" value="UniProtKB-SubCell"/>
</dbReference>
<dbReference type="CDD" id="cd19964">
    <property type="entry name" value="PBP1_BMP-like"/>
    <property type="match status" value="1"/>
</dbReference>
<evidence type="ECO:0000256" key="5">
    <source>
        <dbReference type="ARBA" id="ARBA00023136"/>
    </source>
</evidence>
<dbReference type="PANTHER" id="PTHR34296:SF2">
    <property type="entry name" value="ABC TRANSPORTER GUANOSINE-BINDING PROTEIN NUPN"/>
    <property type="match status" value="1"/>
</dbReference>
<proteinExistence type="inferred from homology"/>
<dbReference type="EMBL" id="AAOT01000007">
    <property type="protein sequence ID" value="EAR51932.1"/>
    <property type="molecule type" value="Genomic_DNA"/>
</dbReference>
<keyword evidence="5" id="KW-0472">Membrane</keyword>
<evidence type="ECO:0000259" key="8">
    <source>
        <dbReference type="Pfam" id="PF02608"/>
    </source>
</evidence>
<comment type="subcellular location">
    <subcellularLocation>
        <location evidence="1">Cell membrane</location>
        <topology evidence="1">Lipid-anchor</topology>
    </subcellularLocation>
</comment>
<keyword evidence="6" id="KW-0449">Lipoprotein</keyword>
<evidence type="ECO:0000313" key="10">
    <source>
        <dbReference type="Proteomes" id="UP000003635"/>
    </source>
</evidence>
<dbReference type="HOGENOM" id="CLU_038813_0_0_5"/>
<dbReference type="Proteomes" id="UP000003635">
    <property type="component" value="Unassembled WGS sequence"/>
</dbReference>
<evidence type="ECO:0000313" key="9">
    <source>
        <dbReference type="EMBL" id="EAR51932.1"/>
    </source>
</evidence>
<dbReference type="InterPro" id="IPR050957">
    <property type="entry name" value="BMP_lipoprotein"/>
</dbReference>
<evidence type="ECO:0000256" key="4">
    <source>
        <dbReference type="ARBA" id="ARBA00022729"/>
    </source>
</evidence>
<gene>
    <name evidence="9" type="ORF">OG2516_12944</name>
</gene>
<accession>Q2CH79</accession>
<evidence type="ECO:0000256" key="2">
    <source>
        <dbReference type="ARBA" id="ARBA00008610"/>
    </source>
</evidence>
<keyword evidence="4 7" id="KW-0732">Signal</keyword>
<dbReference type="eggNOG" id="COG1744">
    <property type="taxonomic scope" value="Bacteria"/>
</dbReference>
<dbReference type="RefSeq" id="WP_007256203.1">
    <property type="nucleotide sequence ID" value="NZ_CH724108.1"/>
</dbReference>
<evidence type="ECO:0000256" key="6">
    <source>
        <dbReference type="ARBA" id="ARBA00023288"/>
    </source>
</evidence>
<dbReference type="Pfam" id="PF02608">
    <property type="entry name" value="Bmp"/>
    <property type="match status" value="1"/>
</dbReference>
<dbReference type="InterPro" id="IPR028082">
    <property type="entry name" value="Peripla_BP_I"/>
</dbReference>
<dbReference type="PANTHER" id="PTHR34296">
    <property type="entry name" value="TRANSCRIPTIONAL ACTIVATOR PROTEIN MED"/>
    <property type="match status" value="1"/>
</dbReference>
<dbReference type="AlphaFoldDB" id="Q2CH79"/>
<name>Q2CH79_OCEGH</name>
<protein>
    <submittedName>
        <fullName evidence="9">ABC-type transport system substrate-binding protein</fullName>
    </submittedName>
</protein>
<reference evidence="9 10" key="1">
    <citation type="journal article" date="2010" name="J. Bacteriol.">
        <title>Genome sequences of Oceanicola granulosus HTCC2516(T) and Oceanicola batsensis HTCC2597(TDelta).</title>
        <authorList>
            <person name="Thrash J.C."/>
            <person name="Cho J.C."/>
            <person name="Vergin K.L."/>
            <person name="Giovannoni S.J."/>
        </authorList>
    </citation>
    <scope>NUCLEOTIDE SEQUENCE [LARGE SCALE GENOMIC DNA]</scope>
    <source>
        <strain evidence="10">ATCC BAA-861 / DSM 15982 / KCTC 12143 / HTCC2516</strain>
    </source>
</reference>
<dbReference type="OrthoDB" id="9784230at2"/>
<comment type="caution">
    <text evidence="9">The sequence shown here is derived from an EMBL/GenBank/DDBJ whole genome shotgun (WGS) entry which is preliminary data.</text>
</comment>
<dbReference type="STRING" id="314256.OG2516_12944"/>
<keyword evidence="10" id="KW-1185">Reference proteome</keyword>
<sequence length="353" mass="37288">MLNSFKSWIAGALFVASAAIAPSAQAEIKVAMVTSESGLGDRSFNDMMLAGMERAEEELGAEFVVIQPRAVSEFQSTLARAAGQDFDIIIGSSFDMIEPMRAVAEAFPDQAFGLVDVGPEPIADNVVSTVTKDWEGSFLVGWIAAKETETGTIGFVGGADIPIIHRFFIGYYYGAKMANPDVEVIETYTGSFTDPAGGKEYTLANVAEGADINFAVAGATSAGVIDGAVESGTFAIGVDSNQNYMAPGSVLTSMVKRVDTQAYDMIASVADDSFQGGSVLYYGLAEDGVAAAMDEHNEGLIADEVLAEVEELRQKLLDGEIVVPNYFDLEAGQEMMGEPPMATPPSVRNASEL</sequence>
<comment type="similarity">
    <text evidence="2">Belongs to the BMP lipoprotein family.</text>
</comment>
<feature type="domain" description="ABC transporter substrate-binding protein PnrA-like" evidence="8">
    <location>
        <begin position="28"/>
        <end position="325"/>
    </location>
</feature>
<dbReference type="Gene3D" id="3.40.50.2300">
    <property type="match status" value="2"/>
</dbReference>
<organism evidence="9 10">
    <name type="scientific">Oceanicola granulosus (strain ATCC BAA-861 / DSM 15982 / KCTC 12143 / HTCC2516)</name>
    <dbReference type="NCBI Taxonomy" id="314256"/>
    <lineage>
        <taxon>Bacteria</taxon>
        <taxon>Pseudomonadati</taxon>
        <taxon>Pseudomonadota</taxon>
        <taxon>Alphaproteobacteria</taxon>
        <taxon>Rhodobacterales</taxon>
        <taxon>Roseobacteraceae</taxon>
        <taxon>Oceanicola</taxon>
    </lineage>
</organism>
<dbReference type="SUPFAM" id="SSF53822">
    <property type="entry name" value="Periplasmic binding protein-like I"/>
    <property type="match status" value="1"/>
</dbReference>
<evidence type="ECO:0000256" key="3">
    <source>
        <dbReference type="ARBA" id="ARBA00022475"/>
    </source>
</evidence>